<accession>A0AA38NNR1</accession>
<evidence type="ECO:0000259" key="1">
    <source>
        <dbReference type="Pfam" id="PF12937"/>
    </source>
</evidence>
<sequence>MSLRPELSDLLPTEIYEHIISFLYHPFTLKSCSLTCKAWLRPSWKALFELCTIRIHRKNIDAFLEFVELDARTLTFIRLIQHLHVEQGGSKRLPMSESQWGLQELGDYEIFQFDDFLHRFVGLTAVRTLKLGWVRCDTTELTSAALRSNFARVNALDLFSMILSSPEHFFDILGAFPLLSSLSLSGVLFNGGRLYDGLDNWEELDARRTELKSTPPPPSNLRELHANVTEDVTEFLFSWITYHDISLPMRSLACGLFSESSNAALSKFLAHSGSALEDIMIRDAHESTNLDLSPCINIHTLEIGCIHLQSSNGDQRERSSEIFVTDVLQTVTSQKVEYIKIILAISDYEDVDDQIYAFDWNGLMSILRRSQFKDVDLVEILVSGYETAVERVISEYLLDLNNAEQRPGPALRAQLHVTKWARS</sequence>
<dbReference type="CDD" id="cd22159">
    <property type="entry name" value="F-box_AtTIR1-like"/>
    <property type="match status" value="1"/>
</dbReference>
<dbReference type="InterPro" id="IPR001810">
    <property type="entry name" value="F-box_dom"/>
</dbReference>
<protein>
    <recommendedName>
        <fullName evidence="1">F-box domain-containing protein</fullName>
    </recommendedName>
</protein>
<dbReference type="InterPro" id="IPR036047">
    <property type="entry name" value="F-box-like_dom_sf"/>
</dbReference>
<reference evidence="2" key="1">
    <citation type="submission" date="2022-08" db="EMBL/GenBank/DDBJ databases">
        <authorList>
            <consortium name="DOE Joint Genome Institute"/>
            <person name="Min B."/>
            <person name="Riley R."/>
            <person name="Sierra-Patev S."/>
            <person name="Naranjo-Ortiz M."/>
            <person name="Looney B."/>
            <person name="Konkel Z."/>
            <person name="Slot J.C."/>
            <person name="Sakamoto Y."/>
            <person name="Steenwyk J.L."/>
            <person name="Rokas A."/>
            <person name="Carro J."/>
            <person name="Camarero S."/>
            <person name="Ferreira P."/>
            <person name="Molpeceres G."/>
            <person name="Ruiz-Duenas F.J."/>
            <person name="Serrano A."/>
            <person name="Henrissat B."/>
            <person name="Drula E."/>
            <person name="Hughes K.W."/>
            <person name="Mata J.L."/>
            <person name="Ishikawa N.K."/>
            <person name="Vargas-Isla R."/>
            <person name="Ushijima S."/>
            <person name="Smith C.A."/>
            <person name="Ahrendt S."/>
            <person name="Andreopoulos W."/>
            <person name="He G."/>
            <person name="Labutti K."/>
            <person name="Lipzen A."/>
            <person name="Ng V."/>
            <person name="Sandor L."/>
            <person name="Barry K."/>
            <person name="Martinez A.T."/>
            <person name="Xiao Y."/>
            <person name="Gibbons J.G."/>
            <person name="Terashima K."/>
            <person name="Hibbett D.S."/>
            <person name="Grigoriev I.V."/>
        </authorList>
    </citation>
    <scope>NUCLEOTIDE SEQUENCE</scope>
    <source>
        <strain evidence="2">TFB10291</strain>
    </source>
</reference>
<organism evidence="2 3">
    <name type="scientific">Lentinula aff. detonsa</name>
    <dbReference type="NCBI Taxonomy" id="2804958"/>
    <lineage>
        <taxon>Eukaryota</taxon>
        <taxon>Fungi</taxon>
        <taxon>Dikarya</taxon>
        <taxon>Basidiomycota</taxon>
        <taxon>Agaricomycotina</taxon>
        <taxon>Agaricomycetes</taxon>
        <taxon>Agaricomycetidae</taxon>
        <taxon>Agaricales</taxon>
        <taxon>Marasmiineae</taxon>
        <taxon>Omphalotaceae</taxon>
        <taxon>Lentinula</taxon>
    </lineage>
</organism>
<evidence type="ECO:0000313" key="3">
    <source>
        <dbReference type="Proteomes" id="UP001163798"/>
    </source>
</evidence>
<proteinExistence type="predicted"/>
<dbReference type="SUPFAM" id="SSF81383">
    <property type="entry name" value="F-box domain"/>
    <property type="match status" value="1"/>
</dbReference>
<dbReference type="Gene3D" id="1.20.1280.50">
    <property type="match status" value="1"/>
</dbReference>
<dbReference type="Pfam" id="PF12937">
    <property type="entry name" value="F-box-like"/>
    <property type="match status" value="1"/>
</dbReference>
<gene>
    <name evidence="2" type="ORF">GGU10DRAFT_367372</name>
</gene>
<feature type="domain" description="F-box" evidence="1">
    <location>
        <begin position="10"/>
        <end position="41"/>
    </location>
</feature>
<keyword evidence="3" id="KW-1185">Reference proteome</keyword>
<comment type="caution">
    <text evidence="2">The sequence shown here is derived from an EMBL/GenBank/DDBJ whole genome shotgun (WGS) entry which is preliminary data.</text>
</comment>
<dbReference type="AlphaFoldDB" id="A0AA38NNR1"/>
<name>A0AA38NNR1_9AGAR</name>
<dbReference type="Proteomes" id="UP001163798">
    <property type="component" value="Unassembled WGS sequence"/>
</dbReference>
<evidence type="ECO:0000313" key="2">
    <source>
        <dbReference type="EMBL" id="KAJ3781250.1"/>
    </source>
</evidence>
<dbReference type="EMBL" id="MU793583">
    <property type="protein sequence ID" value="KAJ3781250.1"/>
    <property type="molecule type" value="Genomic_DNA"/>
</dbReference>